<evidence type="ECO:0000256" key="3">
    <source>
        <dbReference type="ARBA" id="ARBA00022741"/>
    </source>
</evidence>
<dbReference type="EMBL" id="JANGAC010000003">
    <property type="protein sequence ID" value="MCQ4922627.1"/>
    <property type="molecule type" value="Genomic_DNA"/>
</dbReference>
<organism evidence="10 11">
    <name type="scientific">Tissierella carlieri</name>
    <dbReference type="NCBI Taxonomy" id="689904"/>
    <lineage>
        <taxon>Bacteria</taxon>
        <taxon>Bacillati</taxon>
        <taxon>Bacillota</taxon>
        <taxon>Tissierellia</taxon>
        <taxon>Tissierellales</taxon>
        <taxon>Tissierellaceae</taxon>
        <taxon>Tissierella</taxon>
    </lineage>
</organism>
<comment type="subcellular location">
    <subcellularLocation>
        <location evidence="1">Cell membrane</location>
        <topology evidence="1">Multi-pass membrane protein</topology>
    </subcellularLocation>
</comment>
<feature type="transmembrane region" description="Helical" evidence="7">
    <location>
        <begin position="64"/>
        <end position="83"/>
    </location>
</feature>
<dbReference type="Proteomes" id="UP001524478">
    <property type="component" value="Unassembled WGS sequence"/>
</dbReference>
<keyword evidence="3" id="KW-0547">Nucleotide-binding</keyword>
<evidence type="ECO:0000256" key="7">
    <source>
        <dbReference type="SAM" id="Phobius"/>
    </source>
</evidence>
<keyword evidence="2 7" id="KW-0812">Transmembrane</keyword>
<feature type="transmembrane region" description="Helical" evidence="7">
    <location>
        <begin position="133"/>
        <end position="155"/>
    </location>
</feature>
<dbReference type="PANTHER" id="PTHR24221:SF646">
    <property type="entry name" value="HAEMOLYSIN SECRETION ATP-BINDING PROTEIN"/>
    <property type="match status" value="1"/>
</dbReference>
<dbReference type="CDD" id="cd03228">
    <property type="entry name" value="ABCC_MRP_Like"/>
    <property type="match status" value="1"/>
</dbReference>
<evidence type="ECO:0000256" key="4">
    <source>
        <dbReference type="ARBA" id="ARBA00022840"/>
    </source>
</evidence>
<accession>A0ABT1S8F0</accession>
<feature type="domain" description="ABC transmembrane type-1" evidence="9">
    <location>
        <begin position="145"/>
        <end position="320"/>
    </location>
</feature>
<evidence type="ECO:0000256" key="2">
    <source>
        <dbReference type="ARBA" id="ARBA00022692"/>
    </source>
</evidence>
<dbReference type="GO" id="GO:0005524">
    <property type="term" value="F:ATP binding"/>
    <property type="evidence" value="ECO:0007669"/>
    <property type="project" value="UniProtKB-KW"/>
</dbReference>
<feature type="transmembrane region" description="Helical" evidence="7">
    <location>
        <begin position="31"/>
        <end position="52"/>
    </location>
</feature>
<dbReference type="InterPro" id="IPR039421">
    <property type="entry name" value="Type_1_exporter"/>
</dbReference>
<evidence type="ECO:0000259" key="9">
    <source>
        <dbReference type="PROSITE" id="PS50929"/>
    </source>
</evidence>
<dbReference type="InterPro" id="IPR003439">
    <property type="entry name" value="ABC_transporter-like_ATP-bd"/>
</dbReference>
<dbReference type="InterPro" id="IPR027417">
    <property type="entry name" value="P-loop_NTPase"/>
</dbReference>
<evidence type="ECO:0000256" key="1">
    <source>
        <dbReference type="ARBA" id="ARBA00004651"/>
    </source>
</evidence>
<dbReference type="PROSITE" id="PS50893">
    <property type="entry name" value="ABC_TRANSPORTER_2"/>
    <property type="match status" value="1"/>
</dbReference>
<dbReference type="InterPro" id="IPR011527">
    <property type="entry name" value="ABC1_TM_dom"/>
</dbReference>
<proteinExistence type="predicted"/>
<dbReference type="SUPFAM" id="SSF52540">
    <property type="entry name" value="P-loop containing nucleoside triphosphate hydrolases"/>
    <property type="match status" value="1"/>
</dbReference>
<gene>
    <name evidence="10" type="ORF">NE686_06005</name>
</gene>
<feature type="transmembrane region" description="Helical" evidence="7">
    <location>
        <begin position="161"/>
        <end position="189"/>
    </location>
</feature>
<evidence type="ECO:0000313" key="11">
    <source>
        <dbReference type="Proteomes" id="UP001524478"/>
    </source>
</evidence>
<keyword evidence="5 7" id="KW-1133">Transmembrane helix</keyword>
<keyword evidence="11" id="KW-1185">Reference proteome</keyword>
<name>A0ABT1S8F0_9FIRM</name>
<protein>
    <submittedName>
        <fullName evidence="10">ABC transporter ATP-binding protein/permease</fullName>
    </submittedName>
</protein>
<dbReference type="PROSITE" id="PS00211">
    <property type="entry name" value="ABC_TRANSPORTER_1"/>
    <property type="match status" value="1"/>
</dbReference>
<dbReference type="Gene3D" id="1.20.1560.10">
    <property type="entry name" value="ABC transporter type 1, transmembrane domain"/>
    <property type="match status" value="1"/>
</dbReference>
<dbReference type="InterPro" id="IPR017871">
    <property type="entry name" value="ABC_transporter-like_CS"/>
</dbReference>
<dbReference type="Pfam" id="PF00005">
    <property type="entry name" value="ABC_tran"/>
    <property type="match status" value="1"/>
</dbReference>
<evidence type="ECO:0000256" key="5">
    <source>
        <dbReference type="ARBA" id="ARBA00022989"/>
    </source>
</evidence>
<evidence type="ECO:0000256" key="6">
    <source>
        <dbReference type="ARBA" id="ARBA00023136"/>
    </source>
</evidence>
<dbReference type="InterPro" id="IPR036640">
    <property type="entry name" value="ABC1_TM_sf"/>
</dbReference>
<keyword evidence="6 7" id="KW-0472">Membrane</keyword>
<comment type="caution">
    <text evidence="10">The sequence shown here is derived from an EMBL/GenBank/DDBJ whole genome shotgun (WGS) entry which is preliminary data.</text>
</comment>
<dbReference type="Gene3D" id="3.40.50.300">
    <property type="entry name" value="P-loop containing nucleotide triphosphate hydrolases"/>
    <property type="match status" value="1"/>
</dbReference>
<sequence length="611" mass="70178">MAIKNEEKPKYGVLENMMYLIKNMWSWDKGLFLFFVIQIPLIVIGPLLNIYMPKILIDSISQGVSIRQFLINIGIPIIGIIIVESMLKASYFKAQIGGMKYRHIYTLKHAEKSIDTDYENIDGPKGQDKLMKAIMATIGDEAGTQAITAVLIGLISNMVGMALYGSIIFTIHPLLIGFLTISSLINYFIGDYANKYEYKNKDKLSPVGKKLEYIRTKAGDFKSAKDLRLYNMTYWFQDMYDVFLKDGIELQRQNIYRRYLANLADGALAFLRDGISYGFLIYSVLYRNMSIGNFVLYFGAISGFSNWLSGIVKNLNELNRIHLETCDLREYFDMEDRMNRGKGVELPKEFELPCDIELRNLYYKYPGTEEYTIKGINLHIKKGEKLALVGVNGAGKTTLVKLICGLYTPTKGEIYINGKNSREYNRDEYYTLFSVVFQDTHLLPKSIEENISLQKKENIDEEKLSKVLYISGLMEKIKSLLRGKETLLMKSIYEDAIDLSGGELQKLMLARALYKNGPIIILDEPTAALDPIAENEIYQRYNELTKERTSIFISHRLASTRFCDRIVFLDEGQIREYGSHNELMSKNGKYNEMYTMQSYYYKDKIGGEEIA</sequence>
<dbReference type="PANTHER" id="PTHR24221">
    <property type="entry name" value="ATP-BINDING CASSETTE SUB-FAMILY B"/>
    <property type="match status" value="1"/>
</dbReference>
<evidence type="ECO:0000313" key="10">
    <source>
        <dbReference type="EMBL" id="MCQ4922627.1"/>
    </source>
</evidence>
<dbReference type="SUPFAM" id="SSF90123">
    <property type="entry name" value="ABC transporter transmembrane region"/>
    <property type="match status" value="1"/>
</dbReference>
<feature type="domain" description="ABC transporter" evidence="8">
    <location>
        <begin position="356"/>
        <end position="596"/>
    </location>
</feature>
<dbReference type="SMART" id="SM00382">
    <property type="entry name" value="AAA"/>
    <property type="match status" value="1"/>
</dbReference>
<dbReference type="InterPro" id="IPR003593">
    <property type="entry name" value="AAA+_ATPase"/>
</dbReference>
<keyword evidence="4 10" id="KW-0067">ATP-binding</keyword>
<dbReference type="RefSeq" id="WP_256310827.1">
    <property type="nucleotide sequence ID" value="NZ_JANGAC010000003.1"/>
</dbReference>
<reference evidence="10 11" key="1">
    <citation type="submission" date="2022-06" db="EMBL/GenBank/DDBJ databases">
        <title>Isolation of gut microbiota from human fecal samples.</title>
        <authorList>
            <person name="Pamer E.G."/>
            <person name="Barat B."/>
            <person name="Waligurski E."/>
            <person name="Medina S."/>
            <person name="Paddock L."/>
            <person name="Mostad J."/>
        </authorList>
    </citation>
    <scope>NUCLEOTIDE SEQUENCE [LARGE SCALE GENOMIC DNA]</scope>
    <source>
        <strain evidence="10 11">DFI.7.95</strain>
    </source>
</reference>
<dbReference type="PROSITE" id="PS50929">
    <property type="entry name" value="ABC_TM1F"/>
    <property type="match status" value="1"/>
</dbReference>
<evidence type="ECO:0000259" key="8">
    <source>
        <dbReference type="PROSITE" id="PS50893"/>
    </source>
</evidence>
<feature type="transmembrane region" description="Helical" evidence="7">
    <location>
        <begin position="294"/>
        <end position="312"/>
    </location>
</feature>